<keyword evidence="1" id="KW-0378">Hydrolase</keyword>
<accession>A0A5J4PBF2</accession>
<dbReference type="InterPro" id="IPR029018">
    <property type="entry name" value="Hex-like_dom2"/>
</dbReference>
<dbReference type="AlphaFoldDB" id="A0A5J4PBF2"/>
<sequence length="169" mass="18630">MSIIRKNLVIACLLLPVISFAQTSGQFISSENTGNAFVLTQASVTVPMLVDSLDYAGVLRASHNLKEDIGRVTGKQPEYYLSAIPHDKQLVIIGTVGRSSFIDRLIKENKLNGKELTGKHEKHIITIIENPLEGIDKALVIAGSDKRGTIYGIYELSNQIGVSPWYYWA</sequence>
<dbReference type="PANTHER" id="PTHR37842">
    <property type="match status" value="1"/>
</dbReference>
<dbReference type="EMBL" id="SNRY01010421">
    <property type="protein sequence ID" value="KAA6305779.1"/>
    <property type="molecule type" value="Genomic_DNA"/>
</dbReference>
<comment type="caution">
    <text evidence="2">The sequence shown here is derived from an EMBL/GenBank/DDBJ whole genome shotgun (WGS) entry which is preliminary data.</text>
</comment>
<dbReference type="SUPFAM" id="SSF55545">
    <property type="entry name" value="beta-N-acetylhexosaminidase-like domain"/>
    <property type="match status" value="1"/>
</dbReference>
<dbReference type="PANTHER" id="PTHR37842:SF2">
    <property type="entry name" value="GYLCOSYL HYDROLASE 115 C-TERMINAL DOMAIN-CONTAINING PROTEIN"/>
    <property type="match status" value="1"/>
</dbReference>
<dbReference type="Gene3D" id="3.30.379.10">
    <property type="entry name" value="Chitobiase/beta-hexosaminidase domain 2-like"/>
    <property type="match status" value="1"/>
</dbReference>
<evidence type="ECO:0000313" key="2">
    <source>
        <dbReference type="EMBL" id="KAA6305779.1"/>
    </source>
</evidence>
<evidence type="ECO:0000256" key="1">
    <source>
        <dbReference type="ARBA" id="ARBA00022801"/>
    </source>
</evidence>
<feature type="non-terminal residue" evidence="2">
    <location>
        <position position="169"/>
    </location>
</feature>
<proteinExistence type="predicted"/>
<reference evidence="2" key="1">
    <citation type="submission" date="2019-03" db="EMBL/GenBank/DDBJ databases">
        <title>Single cell metagenomics reveals metabolic interactions within the superorganism composed of flagellate Streblomastix strix and complex community of Bacteroidetes bacteria on its surface.</title>
        <authorList>
            <person name="Treitli S.C."/>
            <person name="Kolisko M."/>
            <person name="Husnik F."/>
            <person name="Keeling P."/>
            <person name="Hampl V."/>
        </authorList>
    </citation>
    <scope>NUCLEOTIDE SEQUENCE</scope>
    <source>
        <strain evidence="2">STM</strain>
    </source>
</reference>
<dbReference type="GO" id="GO:0016787">
    <property type="term" value="F:hydrolase activity"/>
    <property type="evidence" value="ECO:0007669"/>
    <property type="project" value="UniProtKB-KW"/>
</dbReference>
<organism evidence="2">
    <name type="scientific">termite gut metagenome</name>
    <dbReference type="NCBI Taxonomy" id="433724"/>
    <lineage>
        <taxon>unclassified sequences</taxon>
        <taxon>metagenomes</taxon>
        <taxon>organismal metagenomes</taxon>
    </lineage>
</organism>
<name>A0A5J4PBF2_9ZZZZ</name>
<protein>
    <submittedName>
        <fullName evidence="2">Uncharacterized protein</fullName>
    </submittedName>
</protein>
<gene>
    <name evidence="2" type="ORF">EZS27_042568</name>
</gene>